<keyword evidence="1" id="KW-0812">Transmembrane</keyword>
<dbReference type="GO" id="GO:0016791">
    <property type="term" value="F:phosphatase activity"/>
    <property type="evidence" value="ECO:0007669"/>
    <property type="project" value="TreeGrafter"/>
</dbReference>
<dbReference type="InterPro" id="IPR050645">
    <property type="entry name" value="Histidine_acid_phosphatase"/>
</dbReference>
<accession>A0A0D0C9W7</accession>
<feature type="transmembrane region" description="Helical" evidence="1">
    <location>
        <begin position="453"/>
        <end position="473"/>
    </location>
</feature>
<dbReference type="AlphaFoldDB" id="A0A0D0C9W7"/>
<evidence type="ECO:0000313" key="3">
    <source>
        <dbReference type="Proteomes" id="UP000053593"/>
    </source>
</evidence>
<evidence type="ECO:0000313" key="2">
    <source>
        <dbReference type="EMBL" id="KIK59269.1"/>
    </source>
</evidence>
<sequence>MSDANSTVLGVIFLIRHGDRRGFYQDPTNYNPADTVITTVGLKEEVITGQYLRSVYLDESSPSFIKGINASIADPNQITVIADAAGEGGVIMNSAQALLQGLFPADASYTETLANGTTVEAPLNGYQVIESALSENDVTLEGWTSCDPFNQATADFYNSAIFNETEQANAEFFANLPQYLDGRGDVNLVNMWNIFDYMNVQNIHNATFHSRLPATMLAQARTLAAFHEYGVFTSPELGGIGNIGLRTMLPGIFEGISSIANSSDPLKIYYNAIAYKSFFTLFNMTNADTQNSSLTGLVNYAASVAIEVRQPDSGGEPVLRLQFKNGTLEDAQQTFNWFNTTGDIPVSTFTNYLAPVAINSTADWCKVCSNTQDRGCGAIAAAASQAAASQAAAANRVHQPISPVGAGFLGAGLTLFVALCMLGMLFFLGMLSVGRGRRTRQRSASPQSHDVRFVFFFSSPCLVSLFLTCFDQTNSVEKH</sequence>
<dbReference type="PANTHER" id="PTHR11567">
    <property type="entry name" value="ACID PHOSPHATASE-RELATED"/>
    <property type="match status" value="1"/>
</dbReference>
<feature type="transmembrane region" description="Helical" evidence="1">
    <location>
        <begin position="408"/>
        <end position="433"/>
    </location>
</feature>
<dbReference type="InterPro" id="IPR029033">
    <property type="entry name" value="His_PPase_superfam"/>
</dbReference>
<evidence type="ECO:0008006" key="4">
    <source>
        <dbReference type="Google" id="ProtNLM"/>
    </source>
</evidence>
<evidence type="ECO:0000256" key="1">
    <source>
        <dbReference type="SAM" id="Phobius"/>
    </source>
</evidence>
<name>A0A0D0C9W7_9AGAR</name>
<dbReference type="Proteomes" id="UP000053593">
    <property type="component" value="Unassembled WGS sequence"/>
</dbReference>
<proteinExistence type="predicted"/>
<protein>
    <recommendedName>
        <fullName evidence="4">Acid phosphatase</fullName>
    </recommendedName>
</protein>
<keyword evidence="3" id="KW-1185">Reference proteome</keyword>
<dbReference type="EMBL" id="KN834780">
    <property type="protein sequence ID" value="KIK59269.1"/>
    <property type="molecule type" value="Genomic_DNA"/>
</dbReference>
<dbReference type="Gene3D" id="3.40.50.1240">
    <property type="entry name" value="Phosphoglycerate mutase-like"/>
    <property type="match status" value="1"/>
</dbReference>
<keyword evidence="1" id="KW-0472">Membrane</keyword>
<dbReference type="HOGENOM" id="CLU_023111_1_0_1"/>
<keyword evidence="1" id="KW-1133">Transmembrane helix</keyword>
<gene>
    <name evidence="2" type="ORF">GYMLUDRAFT_169798</name>
</gene>
<reference evidence="2 3" key="1">
    <citation type="submission" date="2014-04" db="EMBL/GenBank/DDBJ databases">
        <title>Evolutionary Origins and Diversification of the Mycorrhizal Mutualists.</title>
        <authorList>
            <consortium name="DOE Joint Genome Institute"/>
            <consortium name="Mycorrhizal Genomics Consortium"/>
            <person name="Kohler A."/>
            <person name="Kuo A."/>
            <person name="Nagy L.G."/>
            <person name="Floudas D."/>
            <person name="Copeland A."/>
            <person name="Barry K.W."/>
            <person name="Cichocki N."/>
            <person name="Veneault-Fourrey C."/>
            <person name="LaButti K."/>
            <person name="Lindquist E.A."/>
            <person name="Lipzen A."/>
            <person name="Lundell T."/>
            <person name="Morin E."/>
            <person name="Murat C."/>
            <person name="Riley R."/>
            <person name="Ohm R."/>
            <person name="Sun H."/>
            <person name="Tunlid A."/>
            <person name="Henrissat B."/>
            <person name="Grigoriev I.V."/>
            <person name="Hibbett D.S."/>
            <person name="Martin F."/>
        </authorList>
    </citation>
    <scope>NUCLEOTIDE SEQUENCE [LARGE SCALE GENOMIC DNA]</scope>
    <source>
        <strain evidence="2 3">FD-317 M1</strain>
    </source>
</reference>
<dbReference type="SUPFAM" id="SSF53254">
    <property type="entry name" value="Phosphoglycerate mutase-like"/>
    <property type="match status" value="1"/>
</dbReference>
<dbReference type="PANTHER" id="PTHR11567:SF142">
    <property type="entry name" value="PHOSPHOGLYCERATE MUTASE-LIKE PROTEIN"/>
    <property type="match status" value="1"/>
</dbReference>
<dbReference type="OrthoDB" id="258392at2759"/>
<organism evidence="2 3">
    <name type="scientific">Collybiopsis luxurians FD-317 M1</name>
    <dbReference type="NCBI Taxonomy" id="944289"/>
    <lineage>
        <taxon>Eukaryota</taxon>
        <taxon>Fungi</taxon>
        <taxon>Dikarya</taxon>
        <taxon>Basidiomycota</taxon>
        <taxon>Agaricomycotina</taxon>
        <taxon>Agaricomycetes</taxon>
        <taxon>Agaricomycetidae</taxon>
        <taxon>Agaricales</taxon>
        <taxon>Marasmiineae</taxon>
        <taxon>Omphalotaceae</taxon>
        <taxon>Collybiopsis</taxon>
        <taxon>Collybiopsis luxurians</taxon>
    </lineage>
</organism>